<sequence length="114" mass="13467">MNSALRPDLFDDQYNMSLCEGFFRGAGMLQRMDELRMENEELRAKLRTSQTVAAELRCWVTDIKRKLLEEKSAGAMLEQKERAWERERTTWAEEREELVAELEHQKEVDSISQV</sequence>
<name>A0A9K3HIH5_HELAN</name>
<dbReference type="EMBL" id="MNCJ02000327">
    <property type="protein sequence ID" value="KAF5779013.1"/>
    <property type="molecule type" value="Genomic_DNA"/>
</dbReference>
<dbReference type="AlphaFoldDB" id="A0A9K3HIH5"/>
<dbReference type="Gramene" id="mRNA:HanXRQr2_Chr12g0554331">
    <property type="protein sequence ID" value="mRNA:HanXRQr2_Chr12g0554331"/>
    <property type="gene ID" value="HanXRQr2_Chr12g0554331"/>
</dbReference>
<keyword evidence="1" id="KW-0175">Coiled coil</keyword>
<feature type="coiled-coil region" evidence="1">
    <location>
        <begin position="25"/>
        <end position="52"/>
    </location>
</feature>
<keyword evidence="3" id="KW-1185">Reference proteome</keyword>
<gene>
    <name evidence="2" type="ORF">HanXRQr2_Chr12g0554331</name>
</gene>
<evidence type="ECO:0000256" key="1">
    <source>
        <dbReference type="SAM" id="Coils"/>
    </source>
</evidence>
<evidence type="ECO:0000313" key="2">
    <source>
        <dbReference type="EMBL" id="KAF5779013.1"/>
    </source>
</evidence>
<proteinExistence type="predicted"/>
<organism evidence="2 3">
    <name type="scientific">Helianthus annuus</name>
    <name type="common">Common sunflower</name>
    <dbReference type="NCBI Taxonomy" id="4232"/>
    <lineage>
        <taxon>Eukaryota</taxon>
        <taxon>Viridiplantae</taxon>
        <taxon>Streptophyta</taxon>
        <taxon>Embryophyta</taxon>
        <taxon>Tracheophyta</taxon>
        <taxon>Spermatophyta</taxon>
        <taxon>Magnoliopsida</taxon>
        <taxon>eudicotyledons</taxon>
        <taxon>Gunneridae</taxon>
        <taxon>Pentapetalae</taxon>
        <taxon>asterids</taxon>
        <taxon>campanulids</taxon>
        <taxon>Asterales</taxon>
        <taxon>Asteraceae</taxon>
        <taxon>Asteroideae</taxon>
        <taxon>Heliantheae alliance</taxon>
        <taxon>Heliantheae</taxon>
        <taxon>Helianthus</taxon>
    </lineage>
</organism>
<reference evidence="2" key="1">
    <citation type="journal article" date="2017" name="Nature">
        <title>The sunflower genome provides insights into oil metabolism, flowering and Asterid evolution.</title>
        <authorList>
            <person name="Badouin H."/>
            <person name="Gouzy J."/>
            <person name="Grassa C.J."/>
            <person name="Murat F."/>
            <person name="Staton S.E."/>
            <person name="Cottret L."/>
            <person name="Lelandais-Briere C."/>
            <person name="Owens G.L."/>
            <person name="Carrere S."/>
            <person name="Mayjonade B."/>
            <person name="Legrand L."/>
            <person name="Gill N."/>
            <person name="Kane N.C."/>
            <person name="Bowers J.E."/>
            <person name="Hubner S."/>
            <person name="Bellec A."/>
            <person name="Berard A."/>
            <person name="Berges H."/>
            <person name="Blanchet N."/>
            <person name="Boniface M.C."/>
            <person name="Brunel D."/>
            <person name="Catrice O."/>
            <person name="Chaidir N."/>
            <person name="Claudel C."/>
            <person name="Donnadieu C."/>
            <person name="Faraut T."/>
            <person name="Fievet G."/>
            <person name="Helmstetter N."/>
            <person name="King M."/>
            <person name="Knapp S.J."/>
            <person name="Lai Z."/>
            <person name="Le Paslier M.C."/>
            <person name="Lippi Y."/>
            <person name="Lorenzon L."/>
            <person name="Mandel J.R."/>
            <person name="Marage G."/>
            <person name="Marchand G."/>
            <person name="Marquand E."/>
            <person name="Bret-Mestries E."/>
            <person name="Morien E."/>
            <person name="Nambeesan S."/>
            <person name="Nguyen T."/>
            <person name="Pegot-Espagnet P."/>
            <person name="Pouilly N."/>
            <person name="Raftis F."/>
            <person name="Sallet E."/>
            <person name="Schiex T."/>
            <person name="Thomas J."/>
            <person name="Vandecasteele C."/>
            <person name="Vares D."/>
            <person name="Vear F."/>
            <person name="Vautrin S."/>
            <person name="Crespi M."/>
            <person name="Mangin B."/>
            <person name="Burke J.M."/>
            <person name="Salse J."/>
            <person name="Munos S."/>
            <person name="Vincourt P."/>
            <person name="Rieseberg L.H."/>
            <person name="Langlade N.B."/>
        </authorList>
    </citation>
    <scope>NUCLEOTIDE SEQUENCE</scope>
    <source>
        <tissue evidence="2">Leaves</tissue>
    </source>
</reference>
<comment type="caution">
    <text evidence="2">The sequence shown here is derived from an EMBL/GenBank/DDBJ whole genome shotgun (WGS) entry which is preliminary data.</text>
</comment>
<accession>A0A9K3HIH5</accession>
<dbReference type="Proteomes" id="UP000215914">
    <property type="component" value="Unassembled WGS sequence"/>
</dbReference>
<reference evidence="2" key="2">
    <citation type="submission" date="2020-06" db="EMBL/GenBank/DDBJ databases">
        <title>Helianthus annuus Genome sequencing and assembly Release 2.</title>
        <authorList>
            <person name="Gouzy J."/>
            <person name="Langlade N."/>
            <person name="Munos S."/>
        </authorList>
    </citation>
    <scope>NUCLEOTIDE SEQUENCE</scope>
    <source>
        <tissue evidence="2">Leaves</tissue>
    </source>
</reference>
<protein>
    <submittedName>
        <fullName evidence="2">Uncharacterized protein</fullName>
    </submittedName>
</protein>
<evidence type="ECO:0000313" key="3">
    <source>
        <dbReference type="Proteomes" id="UP000215914"/>
    </source>
</evidence>